<organism evidence="1 2">
    <name type="scientific">Deinococcus hopiensis KR-140</name>
    <dbReference type="NCBI Taxonomy" id="695939"/>
    <lineage>
        <taxon>Bacteria</taxon>
        <taxon>Thermotogati</taxon>
        <taxon>Deinococcota</taxon>
        <taxon>Deinococci</taxon>
        <taxon>Deinococcales</taxon>
        <taxon>Deinococcaceae</taxon>
        <taxon>Deinococcus</taxon>
    </lineage>
</organism>
<accession>A0A1W1UXF9</accession>
<dbReference type="RefSeq" id="WP_084047450.1">
    <property type="nucleotide sequence ID" value="NZ_FWWU01000008.1"/>
</dbReference>
<name>A0A1W1UXF9_9DEIO</name>
<protein>
    <submittedName>
        <fullName evidence="1">Uncharacterized protein</fullName>
    </submittedName>
</protein>
<dbReference type="STRING" id="695939.SAMN00790413_03527"/>
<dbReference type="AlphaFoldDB" id="A0A1W1UXF9"/>
<reference evidence="1 2" key="1">
    <citation type="submission" date="2017-04" db="EMBL/GenBank/DDBJ databases">
        <authorList>
            <person name="Afonso C.L."/>
            <person name="Miller P.J."/>
            <person name="Scott M.A."/>
            <person name="Spackman E."/>
            <person name="Goraichik I."/>
            <person name="Dimitrov K.M."/>
            <person name="Suarez D.L."/>
            <person name="Swayne D.E."/>
        </authorList>
    </citation>
    <scope>NUCLEOTIDE SEQUENCE [LARGE SCALE GENOMIC DNA]</scope>
    <source>
        <strain evidence="1 2">KR-140</strain>
    </source>
</reference>
<dbReference type="Proteomes" id="UP000192582">
    <property type="component" value="Unassembled WGS sequence"/>
</dbReference>
<gene>
    <name evidence="1" type="ORF">SAMN00790413_03527</name>
</gene>
<dbReference type="EMBL" id="FWWU01000008">
    <property type="protein sequence ID" value="SMB85757.1"/>
    <property type="molecule type" value="Genomic_DNA"/>
</dbReference>
<proteinExistence type="predicted"/>
<evidence type="ECO:0000313" key="1">
    <source>
        <dbReference type="EMBL" id="SMB85757.1"/>
    </source>
</evidence>
<keyword evidence="2" id="KW-1185">Reference proteome</keyword>
<evidence type="ECO:0000313" key="2">
    <source>
        <dbReference type="Proteomes" id="UP000192582"/>
    </source>
</evidence>
<dbReference type="OrthoDB" id="6057599at2"/>
<sequence length="164" mass="17001">MSLELKLRDLITRLGTEFKAVRTTIGTLASLTTTDKTNLVAALNELRAQVLASTQIDDSSVSASKTYSSQKTEARISAAISALVNGAPTALDTLKELVDQLAADESGLAALTTAVGNRVRFDAAQVLTAGQQAQARDNIGAQAAAAIGDTERDLVADFNAALAP</sequence>